<sequence>MLAAPGGSDQRLIALTPTNAAAGQALRTLVAGRANSLARPGVHAIAV</sequence>
<name>A0ABP5Q7X8_9ACTN</name>
<organism evidence="1 2">
    <name type="scientific">Kitasatospora cystarginea</name>
    <dbReference type="NCBI Taxonomy" id="58350"/>
    <lineage>
        <taxon>Bacteria</taxon>
        <taxon>Bacillati</taxon>
        <taxon>Actinomycetota</taxon>
        <taxon>Actinomycetes</taxon>
        <taxon>Kitasatosporales</taxon>
        <taxon>Streptomycetaceae</taxon>
        <taxon>Kitasatospora</taxon>
    </lineage>
</organism>
<dbReference type="Proteomes" id="UP001500305">
    <property type="component" value="Unassembled WGS sequence"/>
</dbReference>
<dbReference type="EMBL" id="BAAATR010000002">
    <property type="protein sequence ID" value="GAA2228329.1"/>
    <property type="molecule type" value="Genomic_DNA"/>
</dbReference>
<proteinExistence type="predicted"/>
<gene>
    <name evidence="1" type="ORF">GCM10010430_04950</name>
</gene>
<evidence type="ECO:0000313" key="2">
    <source>
        <dbReference type="Proteomes" id="UP001500305"/>
    </source>
</evidence>
<protein>
    <submittedName>
        <fullName evidence="1">Uncharacterized protein</fullName>
    </submittedName>
</protein>
<evidence type="ECO:0000313" key="1">
    <source>
        <dbReference type="EMBL" id="GAA2228329.1"/>
    </source>
</evidence>
<keyword evidence="2" id="KW-1185">Reference proteome</keyword>
<comment type="caution">
    <text evidence="1">The sequence shown here is derived from an EMBL/GenBank/DDBJ whole genome shotgun (WGS) entry which is preliminary data.</text>
</comment>
<accession>A0ABP5Q7X8</accession>
<reference evidence="2" key="1">
    <citation type="journal article" date="2019" name="Int. J. Syst. Evol. Microbiol.">
        <title>The Global Catalogue of Microorganisms (GCM) 10K type strain sequencing project: providing services to taxonomists for standard genome sequencing and annotation.</title>
        <authorList>
            <consortium name="The Broad Institute Genomics Platform"/>
            <consortium name="The Broad Institute Genome Sequencing Center for Infectious Disease"/>
            <person name="Wu L."/>
            <person name="Ma J."/>
        </authorList>
    </citation>
    <scope>NUCLEOTIDE SEQUENCE [LARGE SCALE GENOMIC DNA]</scope>
    <source>
        <strain evidence="2">JCM 7356</strain>
    </source>
</reference>